<dbReference type="GO" id="GO:0008477">
    <property type="term" value="F:purine nucleosidase activity"/>
    <property type="evidence" value="ECO:0007669"/>
    <property type="project" value="TreeGrafter"/>
</dbReference>
<reference evidence="5" key="2">
    <citation type="submission" date="2021-09" db="EMBL/GenBank/DDBJ databases">
        <authorList>
            <person name="Gilroy R."/>
        </authorList>
    </citation>
    <scope>NUCLEOTIDE SEQUENCE</scope>
    <source>
        <strain evidence="5">CHK55-1828</strain>
    </source>
</reference>
<keyword evidence="1 5" id="KW-0378">Hydrolase</keyword>
<dbReference type="InterPro" id="IPR036452">
    <property type="entry name" value="Ribo_hydro-like"/>
</dbReference>
<feature type="domain" description="Inosine/uridine-preferring nucleoside hydrolase" evidence="4">
    <location>
        <begin position="28"/>
        <end position="348"/>
    </location>
</feature>
<evidence type="ECO:0000256" key="3">
    <source>
        <dbReference type="SAM" id="SignalP"/>
    </source>
</evidence>
<dbReference type="InterPro" id="IPR023186">
    <property type="entry name" value="IUNH"/>
</dbReference>
<dbReference type="PANTHER" id="PTHR12304">
    <property type="entry name" value="INOSINE-URIDINE PREFERRING NUCLEOSIDE HYDROLASE"/>
    <property type="match status" value="1"/>
</dbReference>
<accession>A0A921LAH6</accession>
<dbReference type="RefSeq" id="WP_276825528.1">
    <property type="nucleotide sequence ID" value="NZ_DYVX01000002.1"/>
</dbReference>
<gene>
    <name evidence="5" type="ORF">K8W02_00160</name>
</gene>
<dbReference type="GO" id="GO:0005829">
    <property type="term" value="C:cytosol"/>
    <property type="evidence" value="ECO:0007669"/>
    <property type="project" value="TreeGrafter"/>
</dbReference>
<evidence type="ECO:0000256" key="1">
    <source>
        <dbReference type="ARBA" id="ARBA00022801"/>
    </source>
</evidence>
<dbReference type="Gene3D" id="3.90.245.10">
    <property type="entry name" value="Ribonucleoside hydrolase-like"/>
    <property type="match status" value="1"/>
</dbReference>
<evidence type="ECO:0000313" key="6">
    <source>
        <dbReference type="Proteomes" id="UP000717835"/>
    </source>
</evidence>
<evidence type="ECO:0000313" key="5">
    <source>
        <dbReference type="EMBL" id="HJF90791.1"/>
    </source>
</evidence>
<protein>
    <submittedName>
        <fullName evidence="5">Nucleoside hydrolase</fullName>
    </submittedName>
</protein>
<organism evidence="5 6">
    <name type="scientific">Mediterranea massiliensis</name>
    <dbReference type="NCBI Taxonomy" id="1841865"/>
    <lineage>
        <taxon>Bacteria</taxon>
        <taxon>Pseudomonadati</taxon>
        <taxon>Bacteroidota</taxon>
        <taxon>Bacteroidia</taxon>
        <taxon>Bacteroidales</taxon>
        <taxon>Bacteroidaceae</taxon>
        <taxon>Mediterranea</taxon>
    </lineage>
</organism>
<dbReference type="PANTHER" id="PTHR12304:SF4">
    <property type="entry name" value="URIDINE NUCLEOSIDASE"/>
    <property type="match status" value="1"/>
</dbReference>
<feature type="signal peptide" evidence="3">
    <location>
        <begin position="1"/>
        <end position="19"/>
    </location>
</feature>
<dbReference type="AlphaFoldDB" id="A0A921LAH6"/>
<dbReference type="Pfam" id="PF01156">
    <property type="entry name" value="IU_nuc_hydro"/>
    <property type="match status" value="1"/>
</dbReference>
<dbReference type="Proteomes" id="UP000717835">
    <property type="component" value="Unassembled WGS sequence"/>
</dbReference>
<dbReference type="EMBL" id="DYVX01000002">
    <property type="protein sequence ID" value="HJF90791.1"/>
    <property type="molecule type" value="Genomic_DNA"/>
</dbReference>
<evidence type="ECO:0000256" key="2">
    <source>
        <dbReference type="ARBA" id="ARBA00023295"/>
    </source>
</evidence>
<sequence>MKRFCLSFILFLGVTISWADDSDNRQKIILDTDMVELFDDGIAMMMLAKAPNIDLLGVTVVAGNTWVSEGTAYAIRQLEAIGITDIPVLQGVRLSFAPNRVENMREEIQLFGFGEGYSGSFAYEEPTFWKDVYTSRYKQEPTFGPTDMHAVNFIIEQVKRYPHEVTILAIGPCCNLAMAVRMAPEIIPLIKRVVYMGGAFTVPGNTTPAAEFNWWYDPEAARIALRSPFKEQIVVGLDVCNQIELRKNRYEQIVGLLTKEKFQAMLHDNFLQTTFEERPETVWHIWDIVAAALCVEPSILKREMTRHIDINTQQGLSYGQSLAFAHNSPTGTQPVRIVIAVDEKRLWQLIEESCRSF</sequence>
<keyword evidence="3" id="KW-0732">Signal</keyword>
<reference evidence="5" key="1">
    <citation type="journal article" date="2021" name="PeerJ">
        <title>Extensive microbial diversity within the chicken gut microbiome revealed by metagenomics and culture.</title>
        <authorList>
            <person name="Gilroy R."/>
            <person name="Ravi A."/>
            <person name="Getino M."/>
            <person name="Pursley I."/>
            <person name="Horton D.L."/>
            <person name="Alikhan N.F."/>
            <person name="Baker D."/>
            <person name="Gharbi K."/>
            <person name="Hall N."/>
            <person name="Watson M."/>
            <person name="Adriaenssens E.M."/>
            <person name="Foster-Nyarko E."/>
            <person name="Jarju S."/>
            <person name="Secka A."/>
            <person name="Antonio M."/>
            <person name="Oren A."/>
            <person name="Chaudhuri R.R."/>
            <person name="La Ragione R."/>
            <person name="Hildebrand F."/>
            <person name="Pallen M.J."/>
        </authorList>
    </citation>
    <scope>NUCLEOTIDE SEQUENCE</scope>
    <source>
        <strain evidence="5">CHK55-1828</strain>
    </source>
</reference>
<keyword evidence="2" id="KW-0326">Glycosidase</keyword>
<dbReference type="GO" id="GO:0006152">
    <property type="term" value="P:purine nucleoside catabolic process"/>
    <property type="evidence" value="ECO:0007669"/>
    <property type="project" value="TreeGrafter"/>
</dbReference>
<dbReference type="InterPro" id="IPR001910">
    <property type="entry name" value="Inosine/uridine_hydrolase_dom"/>
</dbReference>
<feature type="chain" id="PRO_5037770565" evidence="3">
    <location>
        <begin position="20"/>
        <end position="357"/>
    </location>
</feature>
<dbReference type="SUPFAM" id="SSF53590">
    <property type="entry name" value="Nucleoside hydrolase"/>
    <property type="match status" value="1"/>
</dbReference>
<comment type="caution">
    <text evidence="5">The sequence shown here is derived from an EMBL/GenBank/DDBJ whole genome shotgun (WGS) entry which is preliminary data.</text>
</comment>
<name>A0A921LAH6_9BACT</name>
<evidence type="ECO:0000259" key="4">
    <source>
        <dbReference type="Pfam" id="PF01156"/>
    </source>
</evidence>
<proteinExistence type="predicted"/>